<feature type="transmembrane region" description="Helical" evidence="9">
    <location>
        <begin position="76"/>
        <end position="101"/>
    </location>
</feature>
<dbReference type="InterPro" id="IPR017871">
    <property type="entry name" value="ABC_transporter-like_CS"/>
</dbReference>
<dbReference type="GO" id="GO:0016887">
    <property type="term" value="F:ATP hydrolysis activity"/>
    <property type="evidence" value="ECO:0007669"/>
    <property type="project" value="InterPro"/>
</dbReference>
<gene>
    <name evidence="12" type="ORF">E6H00_08330</name>
</gene>
<dbReference type="PROSITE" id="PS00211">
    <property type="entry name" value="ABC_TRANSPORTER_1"/>
    <property type="match status" value="1"/>
</dbReference>
<dbReference type="GO" id="GO:0140359">
    <property type="term" value="F:ABC-type transporter activity"/>
    <property type="evidence" value="ECO:0007669"/>
    <property type="project" value="InterPro"/>
</dbReference>
<evidence type="ECO:0000259" key="10">
    <source>
        <dbReference type="PROSITE" id="PS50893"/>
    </source>
</evidence>
<keyword evidence="7 9" id="KW-1133">Transmembrane helix</keyword>
<dbReference type="GO" id="GO:0005886">
    <property type="term" value="C:plasma membrane"/>
    <property type="evidence" value="ECO:0007669"/>
    <property type="project" value="UniProtKB-SubCell"/>
</dbReference>
<dbReference type="Gene3D" id="3.40.50.300">
    <property type="entry name" value="P-loop containing nucleotide triphosphate hydrolases"/>
    <property type="match status" value="1"/>
</dbReference>
<keyword evidence="8 9" id="KW-0472">Membrane</keyword>
<dbReference type="Pfam" id="PF00664">
    <property type="entry name" value="ABC_membrane"/>
    <property type="match status" value="1"/>
</dbReference>
<evidence type="ECO:0000259" key="11">
    <source>
        <dbReference type="PROSITE" id="PS50929"/>
    </source>
</evidence>
<organism evidence="12 13">
    <name type="scientific">Candidatus Segetimicrobium genomatis</name>
    <dbReference type="NCBI Taxonomy" id="2569760"/>
    <lineage>
        <taxon>Bacteria</taxon>
        <taxon>Bacillati</taxon>
        <taxon>Candidatus Sysuimicrobiota</taxon>
        <taxon>Candidatus Sysuimicrobiia</taxon>
        <taxon>Candidatus Sysuimicrobiales</taxon>
        <taxon>Candidatus Segetimicrobiaceae</taxon>
        <taxon>Candidatus Segetimicrobium</taxon>
    </lineage>
</organism>
<reference evidence="12 13" key="1">
    <citation type="journal article" date="2019" name="Nat. Microbiol.">
        <title>Mediterranean grassland soil C-N compound turnover is dependent on rainfall and depth, and is mediated by genomically divergent microorganisms.</title>
        <authorList>
            <person name="Diamond S."/>
            <person name="Andeer P.F."/>
            <person name="Li Z."/>
            <person name="Crits-Christoph A."/>
            <person name="Burstein D."/>
            <person name="Anantharaman K."/>
            <person name="Lane K.R."/>
            <person name="Thomas B.C."/>
            <person name="Pan C."/>
            <person name="Northen T.R."/>
            <person name="Banfield J.F."/>
        </authorList>
    </citation>
    <scope>NUCLEOTIDE SEQUENCE [LARGE SCALE GENOMIC DNA]</scope>
    <source>
        <strain evidence="12">NP_3</strain>
    </source>
</reference>
<dbReference type="PANTHER" id="PTHR24221">
    <property type="entry name" value="ATP-BINDING CASSETTE SUB-FAMILY B"/>
    <property type="match status" value="1"/>
</dbReference>
<comment type="caution">
    <text evidence="12">The sequence shown here is derived from an EMBL/GenBank/DDBJ whole genome shotgun (WGS) entry which is preliminary data.</text>
</comment>
<keyword evidence="3" id="KW-1003">Cell membrane</keyword>
<sequence length="600" mass="64587">MAGAKRRELALYGRLLRQARPYWPHISVFFVVSLVASPLALLTPLPLKIAVDSVVGSRPLPGLLSTLFPRASPPQALLLAAGLLLATALLTQLQGLGVAILRAGVGEKLLLQFRAELFRHVQRLSILFHDSRGTVESMYRVQYDAMAIQAIAVDYVIPFVSSAFTLASMLYVTARISWPCALVALVVSPLHYVMGRHYRRGLRRKAREAKALDRAALAVVHEVLQGLRVVKAFAREESEQARFVHRAAEGMRARLRLAVIQGEYGLAIGVTTAVGTAAVLFLGIRQVQSGALTLGALLLVMGYLAQLYGPLNDMSAKAGALQSHLASMERAFALLDEAPEAVEKPTARPLARASGAITFRDVSFVYPDGRPGLREASFHVAPGTRVGIAGETGAGKTTLVSLLLRFYDPTAGQILLDGVDLRDYRLADLRNQCAFVPQDPVLFSTSIAENIAYARPEAAYEEIVAAARTARAHEFITLFPRGYDTPVGERGMSLSGGERQRISLARAFLKNAPILILDEPTSSVDVDTEAAIVEAMERLMQGRTTFLISHRLQALSGCDLVLVVDNGRLGARASGSLGVLSEAGTPGGVFGGPSQRKADV</sequence>
<evidence type="ECO:0000256" key="6">
    <source>
        <dbReference type="ARBA" id="ARBA00022840"/>
    </source>
</evidence>
<dbReference type="FunFam" id="3.40.50.300:FF:000221">
    <property type="entry name" value="Multidrug ABC transporter ATP-binding protein"/>
    <property type="match status" value="1"/>
</dbReference>
<dbReference type="GO" id="GO:0005524">
    <property type="term" value="F:ATP binding"/>
    <property type="evidence" value="ECO:0007669"/>
    <property type="project" value="UniProtKB-KW"/>
</dbReference>
<dbReference type="SUPFAM" id="SSF52540">
    <property type="entry name" value="P-loop containing nucleoside triphosphate hydrolases"/>
    <property type="match status" value="1"/>
</dbReference>
<protein>
    <submittedName>
        <fullName evidence="12">ABC transporter ATP-binding protein</fullName>
    </submittedName>
</protein>
<dbReference type="PROSITE" id="PS50893">
    <property type="entry name" value="ABC_TRANSPORTER_2"/>
    <property type="match status" value="1"/>
</dbReference>
<keyword evidence="6 12" id="KW-0067">ATP-binding</keyword>
<dbReference type="Pfam" id="PF00005">
    <property type="entry name" value="ABC_tran"/>
    <property type="match status" value="1"/>
</dbReference>
<proteinExistence type="predicted"/>
<feature type="domain" description="ABC transmembrane type-1" evidence="11">
    <location>
        <begin position="30"/>
        <end position="323"/>
    </location>
</feature>
<dbReference type="InterPro" id="IPR039421">
    <property type="entry name" value="Type_1_exporter"/>
</dbReference>
<evidence type="ECO:0000256" key="2">
    <source>
        <dbReference type="ARBA" id="ARBA00022448"/>
    </source>
</evidence>
<evidence type="ECO:0000313" key="13">
    <source>
        <dbReference type="Proteomes" id="UP000318509"/>
    </source>
</evidence>
<evidence type="ECO:0000256" key="1">
    <source>
        <dbReference type="ARBA" id="ARBA00004651"/>
    </source>
</evidence>
<feature type="domain" description="ABC transporter" evidence="10">
    <location>
        <begin position="357"/>
        <end position="591"/>
    </location>
</feature>
<evidence type="ECO:0000256" key="3">
    <source>
        <dbReference type="ARBA" id="ARBA00022475"/>
    </source>
</evidence>
<dbReference type="PROSITE" id="PS50929">
    <property type="entry name" value="ABC_TM1F"/>
    <property type="match status" value="1"/>
</dbReference>
<dbReference type="AlphaFoldDB" id="A0A537K2C1"/>
<dbReference type="InterPro" id="IPR003593">
    <property type="entry name" value="AAA+_ATPase"/>
</dbReference>
<name>A0A537K2C1_9BACT</name>
<evidence type="ECO:0000313" key="12">
    <source>
        <dbReference type="EMBL" id="TMI89904.1"/>
    </source>
</evidence>
<keyword evidence="5" id="KW-0547">Nucleotide-binding</keyword>
<feature type="transmembrane region" description="Helical" evidence="9">
    <location>
        <begin position="176"/>
        <end position="195"/>
    </location>
</feature>
<evidence type="ECO:0000256" key="4">
    <source>
        <dbReference type="ARBA" id="ARBA00022692"/>
    </source>
</evidence>
<dbReference type="InterPro" id="IPR036640">
    <property type="entry name" value="ABC1_TM_sf"/>
</dbReference>
<feature type="transmembrane region" description="Helical" evidence="9">
    <location>
        <begin position="290"/>
        <end position="308"/>
    </location>
</feature>
<evidence type="ECO:0000256" key="7">
    <source>
        <dbReference type="ARBA" id="ARBA00022989"/>
    </source>
</evidence>
<dbReference type="SMART" id="SM00382">
    <property type="entry name" value="AAA"/>
    <property type="match status" value="1"/>
</dbReference>
<evidence type="ECO:0000256" key="8">
    <source>
        <dbReference type="ARBA" id="ARBA00023136"/>
    </source>
</evidence>
<accession>A0A537K2C1</accession>
<dbReference type="InterPro" id="IPR003439">
    <property type="entry name" value="ABC_transporter-like_ATP-bd"/>
</dbReference>
<evidence type="ECO:0000256" key="9">
    <source>
        <dbReference type="SAM" id="Phobius"/>
    </source>
</evidence>
<keyword evidence="2" id="KW-0813">Transport</keyword>
<feature type="transmembrane region" description="Helical" evidence="9">
    <location>
        <begin position="264"/>
        <end position="284"/>
    </location>
</feature>
<evidence type="ECO:0000256" key="5">
    <source>
        <dbReference type="ARBA" id="ARBA00022741"/>
    </source>
</evidence>
<dbReference type="EMBL" id="VBAK01000117">
    <property type="protein sequence ID" value="TMI89904.1"/>
    <property type="molecule type" value="Genomic_DNA"/>
</dbReference>
<feature type="transmembrane region" description="Helical" evidence="9">
    <location>
        <begin position="21"/>
        <end position="42"/>
    </location>
</feature>
<dbReference type="InterPro" id="IPR011527">
    <property type="entry name" value="ABC1_TM_dom"/>
</dbReference>
<dbReference type="Proteomes" id="UP000318509">
    <property type="component" value="Unassembled WGS sequence"/>
</dbReference>
<dbReference type="InterPro" id="IPR027417">
    <property type="entry name" value="P-loop_NTPase"/>
</dbReference>
<feature type="transmembrane region" description="Helical" evidence="9">
    <location>
        <begin position="147"/>
        <end position="170"/>
    </location>
</feature>
<comment type="subcellular location">
    <subcellularLocation>
        <location evidence="1">Cell membrane</location>
        <topology evidence="1">Multi-pass membrane protein</topology>
    </subcellularLocation>
</comment>
<keyword evidence="4 9" id="KW-0812">Transmembrane</keyword>
<dbReference type="PANTHER" id="PTHR24221:SF654">
    <property type="entry name" value="ATP-BINDING CASSETTE SUB-FAMILY B MEMBER 6"/>
    <property type="match status" value="1"/>
</dbReference>
<dbReference type="SUPFAM" id="SSF90123">
    <property type="entry name" value="ABC transporter transmembrane region"/>
    <property type="match status" value="1"/>
</dbReference>
<dbReference type="Gene3D" id="1.20.1560.10">
    <property type="entry name" value="ABC transporter type 1, transmembrane domain"/>
    <property type="match status" value="1"/>
</dbReference>